<evidence type="ECO:0000256" key="1">
    <source>
        <dbReference type="SAM" id="MobiDB-lite"/>
    </source>
</evidence>
<feature type="compositionally biased region" description="Gly residues" evidence="1">
    <location>
        <begin position="104"/>
        <end position="113"/>
    </location>
</feature>
<name>A0A0V1MZT5_9BILA</name>
<dbReference type="Proteomes" id="UP000054843">
    <property type="component" value="Unassembled WGS sequence"/>
</dbReference>
<feature type="region of interest" description="Disordered" evidence="1">
    <location>
        <begin position="86"/>
        <end position="121"/>
    </location>
</feature>
<organism evidence="2 3">
    <name type="scientific">Trichinella papuae</name>
    <dbReference type="NCBI Taxonomy" id="268474"/>
    <lineage>
        <taxon>Eukaryota</taxon>
        <taxon>Metazoa</taxon>
        <taxon>Ecdysozoa</taxon>
        <taxon>Nematoda</taxon>
        <taxon>Enoplea</taxon>
        <taxon>Dorylaimia</taxon>
        <taxon>Trichinellida</taxon>
        <taxon>Trichinellidae</taxon>
        <taxon>Trichinella</taxon>
    </lineage>
</organism>
<accession>A0A0V1MZT5</accession>
<reference evidence="2 3" key="1">
    <citation type="submission" date="2015-01" db="EMBL/GenBank/DDBJ databases">
        <title>Evolution of Trichinella species and genotypes.</title>
        <authorList>
            <person name="Korhonen P.K."/>
            <person name="Edoardo P."/>
            <person name="Giuseppe L.R."/>
            <person name="Gasser R.B."/>
        </authorList>
    </citation>
    <scope>NUCLEOTIDE SEQUENCE [LARGE SCALE GENOMIC DNA]</scope>
    <source>
        <strain evidence="2">ISS1980</strain>
    </source>
</reference>
<proteinExistence type="predicted"/>
<dbReference type="AlphaFoldDB" id="A0A0V1MZT5"/>
<evidence type="ECO:0000313" key="2">
    <source>
        <dbReference type="EMBL" id="KRZ77091.1"/>
    </source>
</evidence>
<sequence>MVEEKLHCRSSNSERGEYVIIIVKRRYVQPCEAEKYGMIPTVHVQLRMLSWIIFAQSNKPLSNPKACIIIDRSHDDRPRPAVVAAATVDGGGGCGDDDDDDGGDGNGNGGGGDAVHSPQLD</sequence>
<keyword evidence="3" id="KW-1185">Reference proteome</keyword>
<dbReference type="EMBL" id="JYDO01000022">
    <property type="protein sequence ID" value="KRZ77091.1"/>
    <property type="molecule type" value="Genomic_DNA"/>
</dbReference>
<gene>
    <name evidence="2" type="ORF">T10_3289</name>
</gene>
<protein>
    <submittedName>
        <fullName evidence="2">Uncharacterized protein</fullName>
    </submittedName>
</protein>
<evidence type="ECO:0000313" key="3">
    <source>
        <dbReference type="Proteomes" id="UP000054843"/>
    </source>
</evidence>
<comment type="caution">
    <text evidence="2">The sequence shown here is derived from an EMBL/GenBank/DDBJ whole genome shotgun (WGS) entry which is preliminary data.</text>
</comment>